<proteinExistence type="inferred from homology"/>
<dbReference type="PANTHER" id="PTHR40079">
    <property type="entry name" value="MANNAN ENDO-1,4-BETA-MANNOSIDASE E-RELATED"/>
    <property type="match status" value="1"/>
</dbReference>
<keyword evidence="3" id="KW-0326">Glycosidase</keyword>
<dbReference type="GO" id="GO:0006080">
    <property type="term" value="P:substituted mannan metabolic process"/>
    <property type="evidence" value="ECO:0007669"/>
    <property type="project" value="InterPro"/>
</dbReference>
<dbReference type="PROSITE" id="PS51764">
    <property type="entry name" value="GH26"/>
    <property type="match status" value="1"/>
</dbReference>
<name>A0AAN9B1I1_9CAEN</name>
<organism evidence="6 7">
    <name type="scientific">Littorina saxatilis</name>
    <dbReference type="NCBI Taxonomy" id="31220"/>
    <lineage>
        <taxon>Eukaryota</taxon>
        <taxon>Metazoa</taxon>
        <taxon>Spiralia</taxon>
        <taxon>Lophotrochozoa</taxon>
        <taxon>Mollusca</taxon>
        <taxon>Gastropoda</taxon>
        <taxon>Caenogastropoda</taxon>
        <taxon>Littorinimorpha</taxon>
        <taxon>Littorinoidea</taxon>
        <taxon>Littorinidae</taxon>
        <taxon>Littorina</taxon>
    </lineage>
</organism>
<gene>
    <name evidence="6" type="ORF">V1264_004107</name>
</gene>
<evidence type="ECO:0000256" key="1">
    <source>
        <dbReference type="ARBA" id="ARBA00007754"/>
    </source>
</evidence>
<evidence type="ECO:0000259" key="5">
    <source>
        <dbReference type="PROSITE" id="PS51764"/>
    </source>
</evidence>
<dbReference type="Proteomes" id="UP001374579">
    <property type="component" value="Unassembled WGS sequence"/>
</dbReference>
<accession>A0AAN9B1I1</accession>
<sequence length="401" mass="45493">MELYLLGAILLATLPLDVTSGPVDQHATSQTQTLYNVLHKVARDSSRILVGKHLPTLFGLYGGHSPYWLYEHNGKQEAWMYNPDMAHSNHADELCDPCALTNDFPAIAGFDFSMIGNDIEDAWVYLLQKAHDRGAIITFSFHTNNMVTGKGPWIGGDHGSFHVIQKLLPGGDHYSKFTAAMDKIADFVKRKMVDKNGHLIPIIFRPWHELDGGWFWWGMNNDAHNSVDDIKHLYQNTVTYLRDHKGVHNFLYAFSPDCGGRFDDDDALYPGNSYVDIIGTDCYLTPNRGADYLKTAIDKVVTKAEANGKIPALTETGVIQEDLTKRSHFFTQDMLHTFTSSSGMRMAYMLTWNNQHQGNGEYSVYDPYPGHPLANDYMTFYHDGRTFFLKDLKSQYSELYH</sequence>
<comment type="similarity">
    <text evidence="1">Belongs to the glycosyl hydrolase 26 family.</text>
</comment>
<evidence type="ECO:0000256" key="3">
    <source>
        <dbReference type="ARBA" id="ARBA00023295"/>
    </source>
</evidence>
<feature type="domain" description="GH26" evidence="5">
    <location>
        <begin position="29"/>
        <end position="390"/>
    </location>
</feature>
<evidence type="ECO:0000313" key="6">
    <source>
        <dbReference type="EMBL" id="KAK7097077.1"/>
    </source>
</evidence>
<feature type="chain" id="PRO_5043021794" description="GH26 domain-containing protein" evidence="4">
    <location>
        <begin position="21"/>
        <end position="401"/>
    </location>
</feature>
<dbReference type="InterPro" id="IPR017853">
    <property type="entry name" value="GH"/>
</dbReference>
<dbReference type="PRINTS" id="PR00739">
    <property type="entry name" value="GLHYDRLASE26"/>
</dbReference>
<dbReference type="Pfam" id="PF02156">
    <property type="entry name" value="Glyco_hydro_26"/>
    <property type="match status" value="1"/>
</dbReference>
<evidence type="ECO:0000256" key="4">
    <source>
        <dbReference type="SAM" id="SignalP"/>
    </source>
</evidence>
<keyword evidence="4" id="KW-0732">Signal</keyword>
<keyword evidence="7" id="KW-1185">Reference proteome</keyword>
<feature type="signal peptide" evidence="4">
    <location>
        <begin position="1"/>
        <end position="20"/>
    </location>
</feature>
<dbReference type="InterPro" id="IPR022790">
    <property type="entry name" value="GH26_dom"/>
</dbReference>
<keyword evidence="2" id="KW-0378">Hydrolase</keyword>
<evidence type="ECO:0000313" key="7">
    <source>
        <dbReference type="Proteomes" id="UP001374579"/>
    </source>
</evidence>
<dbReference type="Gene3D" id="3.20.20.80">
    <property type="entry name" value="Glycosidases"/>
    <property type="match status" value="1"/>
</dbReference>
<protein>
    <recommendedName>
        <fullName evidence="5">GH26 domain-containing protein</fullName>
    </recommendedName>
</protein>
<dbReference type="PANTHER" id="PTHR40079:SF4">
    <property type="entry name" value="GH26 DOMAIN-CONTAINING PROTEIN-RELATED"/>
    <property type="match status" value="1"/>
</dbReference>
<comment type="caution">
    <text evidence="6">The sequence shown here is derived from an EMBL/GenBank/DDBJ whole genome shotgun (WGS) entry which is preliminary data.</text>
</comment>
<dbReference type="SUPFAM" id="SSF51445">
    <property type="entry name" value="(Trans)glycosidases"/>
    <property type="match status" value="1"/>
</dbReference>
<dbReference type="AlphaFoldDB" id="A0AAN9B1I1"/>
<dbReference type="EMBL" id="JBAMIC010000013">
    <property type="protein sequence ID" value="KAK7097077.1"/>
    <property type="molecule type" value="Genomic_DNA"/>
</dbReference>
<dbReference type="GO" id="GO:0016985">
    <property type="term" value="F:mannan endo-1,4-beta-mannosidase activity"/>
    <property type="evidence" value="ECO:0007669"/>
    <property type="project" value="InterPro"/>
</dbReference>
<dbReference type="InterPro" id="IPR000805">
    <property type="entry name" value="Glyco_hydro_26"/>
</dbReference>
<reference evidence="6 7" key="1">
    <citation type="submission" date="2024-02" db="EMBL/GenBank/DDBJ databases">
        <title>Chromosome-scale genome assembly of the rough periwinkle Littorina saxatilis.</title>
        <authorList>
            <person name="De Jode A."/>
            <person name="Faria R."/>
            <person name="Formenti G."/>
            <person name="Sims Y."/>
            <person name="Smith T.P."/>
            <person name="Tracey A."/>
            <person name="Wood J.M.D."/>
            <person name="Zagrodzka Z.B."/>
            <person name="Johannesson K."/>
            <person name="Butlin R.K."/>
            <person name="Leder E.H."/>
        </authorList>
    </citation>
    <scope>NUCLEOTIDE SEQUENCE [LARGE SCALE GENOMIC DNA]</scope>
    <source>
        <strain evidence="6">Snail1</strain>
        <tissue evidence="6">Muscle</tissue>
    </source>
</reference>
<evidence type="ECO:0000256" key="2">
    <source>
        <dbReference type="ARBA" id="ARBA00022801"/>
    </source>
</evidence>